<evidence type="ECO:0000313" key="1">
    <source>
        <dbReference type="EMBL" id="OGG58642.1"/>
    </source>
</evidence>
<dbReference type="EMBL" id="MFLA01000032">
    <property type="protein sequence ID" value="OGG58642.1"/>
    <property type="molecule type" value="Genomic_DNA"/>
</dbReference>
<organism evidence="1 2">
    <name type="scientific">Candidatus Kaiserbacteria bacterium RIFCSPHIGHO2_01_FULL_56_24</name>
    <dbReference type="NCBI Taxonomy" id="1798487"/>
    <lineage>
        <taxon>Bacteria</taxon>
        <taxon>Candidatus Kaiseribacteriota</taxon>
    </lineage>
</organism>
<evidence type="ECO:0008006" key="3">
    <source>
        <dbReference type="Google" id="ProtNLM"/>
    </source>
</evidence>
<dbReference type="AlphaFoldDB" id="A0A1F6DCA3"/>
<proteinExistence type="predicted"/>
<comment type="caution">
    <text evidence="1">The sequence shown here is derived from an EMBL/GenBank/DDBJ whole genome shotgun (WGS) entry which is preliminary data.</text>
</comment>
<dbReference type="Proteomes" id="UP000176377">
    <property type="component" value="Unassembled WGS sequence"/>
</dbReference>
<evidence type="ECO:0000313" key="2">
    <source>
        <dbReference type="Proteomes" id="UP000176377"/>
    </source>
</evidence>
<sequence>MTFRDSVPKLRPVIDKEIEMSSGIVAFAFGFPDTVVANLAIARLAYEEASRLSAPIYTQHEVHVHGAEYVDAPGPQGPIPTLRLCRAAVQWAHLRGLDEIVIGAAKPHLWRCIRDLEYAVQEVNFPIAVRASGYINKVAPEDWFRGDSQQWYTNNRLAWYLRDTILRIMPMFIYARIAS</sequence>
<accession>A0A1F6DCA3</accession>
<name>A0A1F6DCA3_9BACT</name>
<reference evidence="1 2" key="1">
    <citation type="journal article" date="2016" name="Nat. Commun.">
        <title>Thousands of microbial genomes shed light on interconnected biogeochemical processes in an aquifer system.</title>
        <authorList>
            <person name="Anantharaman K."/>
            <person name="Brown C.T."/>
            <person name="Hug L.A."/>
            <person name="Sharon I."/>
            <person name="Castelle C.J."/>
            <person name="Probst A.J."/>
            <person name="Thomas B.C."/>
            <person name="Singh A."/>
            <person name="Wilkins M.J."/>
            <person name="Karaoz U."/>
            <person name="Brodie E.L."/>
            <person name="Williams K.H."/>
            <person name="Hubbard S.S."/>
            <person name="Banfield J.F."/>
        </authorList>
    </citation>
    <scope>NUCLEOTIDE SEQUENCE [LARGE SCALE GENOMIC DNA]</scope>
</reference>
<gene>
    <name evidence="1" type="ORF">A2765_02875</name>
</gene>
<protein>
    <recommendedName>
        <fullName evidence="3">DUF218 domain-containing protein</fullName>
    </recommendedName>
</protein>